<dbReference type="PANTHER" id="PTHR46148:SF60">
    <property type="entry name" value="CHROMO DOMAIN-CONTAINING PROTEIN"/>
    <property type="match status" value="1"/>
</dbReference>
<dbReference type="Proteomes" id="UP000515211">
    <property type="component" value="Chromosome 5"/>
</dbReference>
<feature type="domain" description="Tf2-1-like SH3-like" evidence="1">
    <location>
        <begin position="79"/>
        <end position="143"/>
    </location>
</feature>
<dbReference type="AlphaFoldDB" id="A0A9C6TYP0"/>
<accession>A0A9C6TYP0</accession>
<dbReference type="PANTHER" id="PTHR46148">
    <property type="entry name" value="CHROMO DOMAIN-CONTAINING PROTEIN"/>
    <property type="match status" value="1"/>
</dbReference>
<reference evidence="3" key="2">
    <citation type="submission" date="2025-08" db="UniProtKB">
        <authorList>
            <consortium name="RefSeq"/>
        </authorList>
    </citation>
    <scope>IDENTIFICATION</scope>
    <source>
        <tissue evidence="3">Whole plant</tissue>
    </source>
</reference>
<evidence type="ECO:0000313" key="2">
    <source>
        <dbReference type="Proteomes" id="UP000515211"/>
    </source>
</evidence>
<proteinExistence type="predicted"/>
<dbReference type="InterPro" id="IPR056924">
    <property type="entry name" value="SH3_Tf2-1"/>
</dbReference>
<dbReference type="GeneID" id="127747617"/>
<dbReference type="SUPFAM" id="SSF53098">
    <property type="entry name" value="Ribonuclease H-like"/>
    <property type="match status" value="1"/>
</dbReference>
<organism evidence="2 3">
    <name type="scientific">Arachis duranensis</name>
    <name type="common">Wild peanut</name>
    <dbReference type="NCBI Taxonomy" id="130453"/>
    <lineage>
        <taxon>Eukaryota</taxon>
        <taxon>Viridiplantae</taxon>
        <taxon>Streptophyta</taxon>
        <taxon>Embryophyta</taxon>
        <taxon>Tracheophyta</taxon>
        <taxon>Spermatophyta</taxon>
        <taxon>Magnoliopsida</taxon>
        <taxon>eudicotyledons</taxon>
        <taxon>Gunneridae</taxon>
        <taxon>Pentapetalae</taxon>
        <taxon>rosids</taxon>
        <taxon>fabids</taxon>
        <taxon>Fabales</taxon>
        <taxon>Fabaceae</taxon>
        <taxon>Papilionoideae</taxon>
        <taxon>50 kb inversion clade</taxon>
        <taxon>dalbergioids sensu lato</taxon>
        <taxon>Dalbergieae</taxon>
        <taxon>Pterocarpus clade</taxon>
        <taxon>Arachis</taxon>
    </lineage>
</organism>
<protein>
    <submittedName>
        <fullName evidence="3">Uncharacterized protein LOC127747617</fullName>
    </submittedName>
</protein>
<evidence type="ECO:0000259" key="1">
    <source>
        <dbReference type="Pfam" id="PF24626"/>
    </source>
</evidence>
<dbReference type="KEGG" id="adu:127747617"/>
<dbReference type="Pfam" id="PF24626">
    <property type="entry name" value="SH3_Tf2-1"/>
    <property type="match status" value="1"/>
</dbReference>
<dbReference type="Gene3D" id="3.30.420.10">
    <property type="entry name" value="Ribonuclease H-like superfamily/Ribonuclease H"/>
    <property type="match status" value="1"/>
</dbReference>
<keyword evidence="2" id="KW-1185">Reference proteome</keyword>
<dbReference type="RefSeq" id="XP_052117658.1">
    <property type="nucleotide sequence ID" value="XM_052261698.1"/>
</dbReference>
<dbReference type="GO" id="GO:0003676">
    <property type="term" value="F:nucleic acid binding"/>
    <property type="evidence" value="ECO:0007669"/>
    <property type="project" value="InterPro"/>
</dbReference>
<name>A0A9C6TYP0_ARADU</name>
<dbReference type="InterPro" id="IPR012337">
    <property type="entry name" value="RNaseH-like_sf"/>
</dbReference>
<gene>
    <name evidence="3" type="primary">LOC127747617</name>
</gene>
<dbReference type="InterPro" id="IPR036397">
    <property type="entry name" value="RNaseH_sf"/>
</dbReference>
<sequence length="211" mass="24510">MLKDMLRASVLDQPGSWDRYMPLVEFAYNNSFHASIGMAPYEALYGRKCQSLLCWILTAQSRQKSYADQRRKSLEFEVGEHVFLRVTPTVGIGRAINTKKLNPRYIGLFQILRRFGPVAYQVALPPHLSNLHDVFHVSQLYKYTADATHVLEHETVELRKNLTFQVRPVKVVWKRAGVKEHTWELESEMRKDYPDFSQMQIATHLGDLSGW</sequence>
<evidence type="ECO:0000313" key="3">
    <source>
        <dbReference type="RefSeq" id="XP_052117658.1"/>
    </source>
</evidence>
<reference evidence="2" key="1">
    <citation type="journal article" date="2016" name="Nat. Genet.">
        <title>The genome sequences of Arachis duranensis and Arachis ipaensis, the diploid ancestors of cultivated peanut.</title>
        <authorList>
            <person name="Bertioli D.J."/>
            <person name="Cannon S.B."/>
            <person name="Froenicke L."/>
            <person name="Huang G."/>
            <person name="Farmer A.D."/>
            <person name="Cannon E.K."/>
            <person name="Liu X."/>
            <person name="Gao D."/>
            <person name="Clevenger J."/>
            <person name="Dash S."/>
            <person name="Ren L."/>
            <person name="Moretzsohn M.C."/>
            <person name="Shirasawa K."/>
            <person name="Huang W."/>
            <person name="Vidigal B."/>
            <person name="Abernathy B."/>
            <person name="Chu Y."/>
            <person name="Niederhuth C.E."/>
            <person name="Umale P."/>
            <person name="Araujo A.C."/>
            <person name="Kozik A."/>
            <person name="Kim K.D."/>
            <person name="Burow M.D."/>
            <person name="Varshney R.K."/>
            <person name="Wang X."/>
            <person name="Zhang X."/>
            <person name="Barkley N."/>
            <person name="Guimaraes P.M."/>
            <person name="Isobe S."/>
            <person name="Guo B."/>
            <person name="Liao B."/>
            <person name="Stalker H.T."/>
            <person name="Schmitz R.J."/>
            <person name="Scheffler B.E."/>
            <person name="Leal-Bertioli S.C."/>
            <person name="Xun X."/>
            <person name="Jackson S.A."/>
            <person name="Michelmore R."/>
            <person name="Ozias-Akins P."/>
        </authorList>
    </citation>
    <scope>NUCLEOTIDE SEQUENCE [LARGE SCALE GENOMIC DNA]</scope>
    <source>
        <strain evidence="2">cv. V14167</strain>
    </source>
</reference>